<feature type="region of interest" description="Disordered" evidence="1">
    <location>
        <begin position="478"/>
        <end position="506"/>
    </location>
</feature>
<keyword evidence="2" id="KW-1133">Transmembrane helix</keyword>
<feature type="transmembrane region" description="Helical" evidence="2">
    <location>
        <begin position="42"/>
        <end position="65"/>
    </location>
</feature>
<feature type="transmembrane region" description="Helical" evidence="2">
    <location>
        <begin position="172"/>
        <end position="193"/>
    </location>
</feature>
<name>A0A914V3W0_9BILA</name>
<reference evidence="4" key="1">
    <citation type="submission" date="2022-11" db="UniProtKB">
        <authorList>
            <consortium name="WormBaseParasite"/>
        </authorList>
    </citation>
    <scope>IDENTIFICATION</scope>
</reference>
<dbReference type="InterPro" id="IPR036188">
    <property type="entry name" value="FAD/NAD-bd_sf"/>
</dbReference>
<dbReference type="GO" id="GO:0016491">
    <property type="term" value="F:oxidoreductase activity"/>
    <property type="evidence" value="ECO:0007669"/>
    <property type="project" value="UniProtKB-ARBA"/>
</dbReference>
<keyword evidence="3" id="KW-1185">Reference proteome</keyword>
<feature type="region of interest" description="Disordered" evidence="1">
    <location>
        <begin position="216"/>
        <end position="266"/>
    </location>
</feature>
<evidence type="ECO:0000256" key="1">
    <source>
        <dbReference type="SAM" id="MobiDB-lite"/>
    </source>
</evidence>
<protein>
    <submittedName>
        <fullName evidence="4">Uncharacterized protein</fullName>
    </submittedName>
</protein>
<feature type="transmembrane region" description="Helical" evidence="2">
    <location>
        <begin position="77"/>
        <end position="101"/>
    </location>
</feature>
<dbReference type="SUPFAM" id="SSF51905">
    <property type="entry name" value="FAD/NAD(P)-binding domain"/>
    <property type="match status" value="1"/>
</dbReference>
<dbReference type="InterPro" id="IPR050703">
    <property type="entry name" value="Flavin_MAO"/>
</dbReference>
<dbReference type="Gene3D" id="3.50.50.60">
    <property type="entry name" value="FAD/NAD(P)-binding domain"/>
    <property type="match status" value="1"/>
</dbReference>
<keyword evidence="2" id="KW-0472">Membrane</keyword>
<dbReference type="Proteomes" id="UP000887566">
    <property type="component" value="Unplaced"/>
</dbReference>
<accession>A0A914V3W0</accession>
<dbReference type="PANTHER" id="PTHR43563">
    <property type="entry name" value="AMINE OXIDASE"/>
    <property type="match status" value="1"/>
</dbReference>
<dbReference type="Pfam" id="PF01946">
    <property type="entry name" value="Thi4"/>
    <property type="match status" value="1"/>
</dbReference>
<dbReference type="AlphaFoldDB" id="A0A914V3W0"/>
<evidence type="ECO:0000313" key="3">
    <source>
        <dbReference type="Proteomes" id="UP000887566"/>
    </source>
</evidence>
<feature type="transmembrane region" description="Helical" evidence="2">
    <location>
        <begin position="282"/>
        <end position="300"/>
    </location>
</feature>
<proteinExistence type="predicted"/>
<feature type="compositionally biased region" description="Polar residues" evidence="1">
    <location>
        <begin position="216"/>
        <end position="237"/>
    </location>
</feature>
<sequence length="506" mass="56070">MLILHSSPYAALNQFRENSEQSKHQDDLIKLNISNLELYQNLIVAIFWCYIGQFVLSLSLLLLYFVRQSRHRLIDFLPAPSFLLLKLLTAGTLLVSVRFLYSLLTNALKNETTKLLQDGSQTAREQLQNGTECCDILLSNNERSRIDGSCHHSKEVPTCTEMFIGIFDGQRATFIIFFILHTVVLFKYCSIFVKRTQSSNNDQTPSGEDQLQLFEQNGQAQQQPRTVSSGQENTSYTPAEERAYSLTETVNRDRMPKAEVTQDGNRGTQIISGPIVPSGMRFHSEVAIMFCVTIFALFLLSKKAAAQYYDVVVVGGELAGMMAAYKLKQFDPDIKIIVLEESDRVGGRRSSTVFSANAIPVHVDDILTELGIGGMNVAVETIVERMAKSVEVRVNESASSAVATNHSVLTVTTFGVQYLSSYLVISLPSSQRTNAVSIRYETNVDTINNTRVLFGGVSSSSSGINFVSESILAGCPKKGILDPPDSERKRRETKLGPEMSPQGILT</sequence>
<keyword evidence="2" id="KW-0812">Transmembrane</keyword>
<evidence type="ECO:0000313" key="4">
    <source>
        <dbReference type="WBParaSite" id="PSAMB.scaffold150size72182.g2674.t1"/>
    </source>
</evidence>
<organism evidence="3 4">
    <name type="scientific">Plectus sambesii</name>
    <dbReference type="NCBI Taxonomy" id="2011161"/>
    <lineage>
        <taxon>Eukaryota</taxon>
        <taxon>Metazoa</taxon>
        <taxon>Ecdysozoa</taxon>
        <taxon>Nematoda</taxon>
        <taxon>Chromadorea</taxon>
        <taxon>Plectida</taxon>
        <taxon>Plectina</taxon>
        <taxon>Plectoidea</taxon>
        <taxon>Plectidae</taxon>
        <taxon>Plectus</taxon>
    </lineage>
</organism>
<feature type="compositionally biased region" description="Basic and acidic residues" evidence="1">
    <location>
        <begin position="485"/>
        <end position="495"/>
    </location>
</feature>
<dbReference type="PANTHER" id="PTHR43563:SF1">
    <property type="entry name" value="AMINE OXIDASE [FLAVIN-CONTAINING] B"/>
    <property type="match status" value="1"/>
</dbReference>
<evidence type="ECO:0000256" key="2">
    <source>
        <dbReference type="SAM" id="Phobius"/>
    </source>
</evidence>
<dbReference type="WBParaSite" id="PSAMB.scaffold150size72182.g2674.t1">
    <property type="protein sequence ID" value="PSAMB.scaffold150size72182.g2674.t1"/>
    <property type="gene ID" value="PSAMB.scaffold150size72182.g2674"/>
</dbReference>